<protein>
    <recommendedName>
        <fullName evidence="5">Transmembrane protein</fullName>
    </recommendedName>
</protein>
<evidence type="ECO:0000313" key="3">
    <source>
        <dbReference type="EMBL" id="CAL8081388.1"/>
    </source>
</evidence>
<feature type="transmembrane region" description="Helical" evidence="2">
    <location>
        <begin position="87"/>
        <end position="116"/>
    </location>
</feature>
<sequence length="400" mass="43081">MENNKSRKRECSAMDGQKLALSVGLIILAVACFVIGTIAVAIPYWGNYRNRVYEEKGNFGPWKLCKDVSFGRQMCGPWGISNFRPSFTVYAAGICGAVGVAALGLYCMLCLLHVVMQMGRAGARSILTRRQVLISKLLFINMAALLTIAAVALFVFQGNDLDRGYIVELSFCFYMEVVVAIFTTIVMLLTVAEFISWRGEEGETIVIASTLTPIGLSTTIGNPAYRDRVNGTSPSVSVTESSRVHFVPSTKIMNGRGPRAHAPPSNVQRKPSMGGHRSSMRGRKSSSSTSRMKQLFSQQDSSSSINTSSNYWNGSVTSMTPSNTDSFNGGSSVTDSASTLSTVVSTNPSVRGPLRSSLKKSKTTPDGFGIQNPGFAGSSPTLSRTGSLKKVRIQTHSTDV</sequence>
<feature type="transmembrane region" description="Helical" evidence="2">
    <location>
        <begin position="137"/>
        <end position="157"/>
    </location>
</feature>
<feature type="transmembrane region" description="Helical" evidence="2">
    <location>
        <begin position="21"/>
        <end position="45"/>
    </location>
</feature>
<feature type="region of interest" description="Disordered" evidence="1">
    <location>
        <begin position="323"/>
        <end position="400"/>
    </location>
</feature>
<keyword evidence="2" id="KW-0812">Transmembrane</keyword>
<evidence type="ECO:0000256" key="2">
    <source>
        <dbReference type="SAM" id="Phobius"/>
    </source>
</evidence>
<keyword evidence="4" id="KW-1185">Reference proteome</keyword>
<dbReference type="Gene3D" id="1.20.140.150">
    <property type="match status" value="1"/>
</dbReference>
<comment type="caution">
    <text evidence="3">The sequence shown here is derived from an EMBL/GenBank/DDBJ whole genome shotgun (WGS) entry which is preliminary data.</text>
</comment>
<keyword evidence="2" id="KW-0472">Membrane</keyword>
<feature type="compositionally biased region" description="Low complexity" evidence="1">
    <location>
        <begin position="285"/>
        <end position="308"/>
    </location>
</feature>
<feature type="region of interest" description="Disordered" evidence="1">
    <location>
        <begin position="250"/>
        <end position="308"/>
    </location>
</feature>
<reference evidence="3 4" key="1">
    <citation type="submission" date="2024-08" db="EMBL/GenBank/DDBJ databases">
        <authorList>
            <person name="Cucini C."/>
            <person name="Frati F."/>
        </authorList>
    </citation>
    <scope>NUCLEOTIDE SEQUENCE [LARGE SCALE GENOMIC DNA]</scope>
</reference>
<dbReference type="PROSITE" id="PS51257">
    <property type="entry name" value="PROKAR_LIPOPROTEIN"/>
    <property type="match status" value="1"/>
</dbReference>
<evidence type="ECO:0008006" key="5">
    <source>
        <dbReference type="Google" id="ProtNLM"/>
    </source>
</evidence>
<feature type="compositionally biased region" description="Polar residues" evidence="1">
    <location>
        <begin position="323"/>
        <end position="349"/>
    </location>
</feature>
<gene>
    <name evidence="3" type="ORF">ODALV1_LOCUS4898</name>
</gene>
<dbReference type="EMBL" id="CAXLJM020000015">
    <property type="protein sequence ID" value="CAL8081388.1"/>
    <property type="molecule type" value="Genomic_DNA"/>
</dbReference>
<evidence type="ECO:0000256" key="1">
    <source>
        <dbReference type="SAM" id="MobiDB-lite"/>
    </source>
</evidence>
<dbReference type="Proteomes" id="UP001642540">
    <property type="component" value="Unassembled WGS sequence"/>
</dbReference>
<organism evidence="3 4">
    <name type="scientific">Orchesella dallaii</name>
    <dbReference type="NCBI Taxonomy" id="48710"/>
    <lineage>
        <taxon>Eukaryota</taxon>
        <taxon>Metazoa</taxon>
        <taxon>Ecdysozoa</taxon>
        <taxon>Arthropoda</taxon>
        <taxon>Hexapoda</taxon>
        <taxon>Collembola</taxon>
        <taxon>Entomobryomorpha</taxon>
        <taxon>Entomobryoidea</taxon>
        <taxon>Orchesellidae</taxon>
        <taxon>Orchesellinae</taxon>
        <taxon>Orchesella</taxon>
    </lineage>
</organism>
<proteinExistence type="predicted"/>
<evidence type="ECO:0000313" key="4">
    <source>
        <dbReference type="Proteomes" id="UP001642540"/>
    </source>
</evidence>
<keyword evidence="2" id="KW-1133">Transmembrane helix</keyword>
<name>A0ABP1Q0X2_9HEXA</name>
<accession>A0ABP1Q0X2</accession>
<feature type="transmembrane region" description="Helical" evidence="2">
    <location>
        <begin position="177"/>
        <end position="195"/>
    </location>
</feature>